<evidence type="ECO:0000256" key="1">
    <source>
        <dbReference type="SAM" id="MobiDB-lite"/>
    </source>
</evidence>
<name>A0A6N2N3Q5_SALVM</name>
<organism evidence="2">
    <name type="scientific">Salix viminalis</name>
    <name type="common">Common osier</name>
    <name type="synonym">Basket willow</name>
    <dbReference type="NCBI Taxonomy" id="40686"/>
    <lineage>
        <taxon>Eukaryota</taxon>
        <taxon>Viridiplantae</taxon>
        <taxon>Streptophyta</taxon>
        <taxon>Embryophyta</taxon>
        <taxon>Tracheophyta</taxon>
        <taxon>Spermatophyta</taxon>
        <taxon>Magnoliopsida</taxon>
        <taxon>eudicotyledons</taxon>
        <taxon>Gunneridae</taxon>
        <taxon>Pentapetalae</taxon>
        <taxon>rosids</taxon>
        <taxon>fabids</taxon>
        <taxon>Malpighiales</taxon>
        <taxon>Salicaceae</taxon>
        <taxon>Saliceae</taxon>
        <taxon>Salix</taxon>
    </lineage>
</organism>
<dbReference type="EMBL" id="CAADRP010002118">
    <property type="protein sequence ID" value="VFU61421.1"/>
    <property type="molecule type" value="Genomic_DNA"/>
</dbReference>
<proteinExistence type="predicted"/>
<accession>A0A6N2N3Q5</accession>
<feature type="region of interest" description="Disordered" evidence="1">
    <location>
        <begin position="29"/>
        <end position="68"/>
    </location>
</feature>
<evidence type="ECO:0000313" key="2">
    <source>
        <dbReference type="EMBL" id="VFU61421.1"/>
    </source>
</evidence>
<sequence>MKVVLFHQNPERKMLVPCQNQTREDKFLRTDGGSVSSKFSKRNNREDKFPLINPGERSTLSKDSHTKAPSVGELNEIVASIKLSKGSMLNTPNFESTGSISPDDIFFSVDQTTLAMQKNAIVKNNNVTNLHPRPTMFPHMDSVLLQRNKANANINQN</sequence>
<reference evidence="2" key="1">
    <citation type="submission" date="2019-03" db="EMBL/GenBank/DDBJ databases">
        <authorList>
            <person name="Mank J."/>
            <person name="Almeida P."/>
        </authorList>
    </citation>
    <scope>NUCLEOTIDE SEQUENCE</scope>
    <source>
        <strain evidence="2">78183</strain>
    </source>
</reference>
<gene>
    <name evidence="2" type="ORF">SVIM_LOCUS459800</name>
</gene>
<protein>
    <submittedName>
        <fullName evidence="2">Uncharacterized protein</fullName>
    </submittedName>
</protein>
<dbReference type="AlphaFoldDB" id="A0A6N2N3Q5"/>